<dbReference type="AlphaFoldDB" id="A0A6P2CT13"/>
<evidence type="ECO:0000256" key="1">
    <source>
        <dbReference type="SAM" id="SignalP"/>
    </source>
</evidence>
<dbReference type="Proteomes" id="UP000464178">
    <property type="component" value="Chromosome"/>
</dbReference>
<keyword evidence="3" id="KW-1185">Reference proteome</keyword>
<evidence type="ECO:0000313" key="3">
    <source>
        <dbReference type="Proteomes" id="UP000464178"/>
    </source>
</evidence>
<evidence type="ECO:0000313" key="2">
    <source>
        <dbReference type="EMBL" id="VTR91235.1"/>
    </source>
</evidence>
<organism evidence="2 3">
    <name type="scientific">Gemmata massiliana</name>
    <dbReference type="NCBI Taxonomy" id="1210884"/>
    <lineage>
        <taxon>Bacteria</taxon>
        <taxon>Pseudomonadati</taxon>
        <taxon>Planctomycetota</taxon>
        <taxon>Planctomycetia</taxon>
        <taxon>Gemmatales</taxon>
        <taxon>Gemmataceae</taxon>
        <taxon>Gemmata</taxon>
    </lineage>
</organism>
<dbReference type="KEGG" id="gms:SOIL9_64790"/>
<feature type="signal peptide" evidence="1">
    <location>
        <begin position="1"/>
        <end position="23"/>
    </location>
</feature>
<reference evidence="2 3" key="1">
    <citation type="submission" date="2019-05" db="EMBL/GenBank/DDBJ databases">
        <authorList>
            <consortium name="Science for Life Laboratories"/>
        </authorList>
    </citation>
    <scope>NUCLEOTIDE SEQUENCE [LARGE SCALE GENOMIC DNA]</scope>
    <source>
        <strain evidence="2">Soil9</strain>
    </source>
</reference>
<feature type="chain" id="PRO_5026669233" evidence="1">
    <location>
        <begin position="24"/>
        <end position="429"/>
    </location>
</feature>
<accession>A0A6P2CT13</accession>
<name>A0A6P2CT13_9BACT</name>
<keyword evidence="1" id="KW-0732">Signal</keyword>
<dbReference type="EMBL" id="LR593886">
    <property type="protein sequence ID" value="VTR91235.1"/>
    <property type="molecule type" value="Genomic_DNA"/>
</dbReference>
<sequence length="429" mass="42566">MKLAICALAAGVVVAVSTSPVQAFGRGGAVRGAAVGPGGGVRTGGAARGVATGPYGGVRAGNVHGGTYSGPGGATVQHVGGGGARVGPLGGVRAGGGGATRVTGPGGNSYTTGHRGGVAVGPAGGVRAGGAAGAAVNGPAGAAAVGRRGGVAVGPYGGVAAGGVRGGAAIGPYGGYAAGGVRRGAVAGPYGGYAAGGVRVGAVGHYTGYVSPVAVRGAAVGIRATPYPYFSPTWYRTHAVAWAAPRYVVGAALWAPPVWNTVSTFVGVSAAPVDYDYGSTVVIQDDNVYVNGESAGTATEYATQATSIADAGRAVKPAENDEWQPLGVFGLIQGDEKVAQRIFQIAVNKDGVLRGNYYDAVADNTLQVYGSVDKKTQRVAWSIGEKKDIVFETGLNNLTKDESTVLVHYGKESTQQMILVRLPEPKDEK</sequence>
<protein>
    <submittedName>
        <fullName evidence="2">Mu-protocadherin-putative cell-suface protein</fullName>
    </submittedName>
</protein>
<dbReference type="RefSeq" id="WP_162666259.1">
    <property type="nucleotide sequence ID" value="NZ_LR593886.1"/>
</dbReference>
<gene>
    <name evidence="2" type="ORF">SOIL9_64790</name>
</gene>
<proteinExistence type="predicted"/>